<dbReference type="EMBL" id="BKCL01000001">
    <property type="protein sequence ID" value="GEQ96954.1"/>
    <property type="molecule type" value="Genomic_DNA"/>
</dbReference>
<dbReference type="EMBL" id="BKCM01000004">
    <property type="protein sequence ID" value="GER00498.1"/>
    <property type="molecule type" value="Genomic_DNA"/>
</dbReference>
<dbReference type="InterPro" id="IPR010127">
    <property type="entry name" value="Phasin_subfam-1"/>
</dbReference>
<accession>A0A5A7MX96</accession>
<gene>
    <name evidence="2" type="ORF">JCM17844_05910</name>
    <name evidence="3" type="ORF">JCM17845_11210</name>
</gene>
<name>A0A5A7MMT0_9PROT</name>
<evidence type="ECO:0000313" key="2">
    <source>
        <dbReference type="EMBL" id="GEQ96954.1"/>
    </source>
</evidence>
<evidence type="ECO:0000313" key="4">
    <source>
        <dbReference type="Proteomes" id="UP000322084"/>
    </source>
</evidence>
<dbReference type="Pfam" id="PF09361">
    <property type="entry name" value="Phasin_2"/>
    <property type="match status" value="1"/>
</dbReference>
<dbReference type="AlphaFoldDB" id="A0A5A7MMT0"/>
<dbReference type="InterPro" id="IPR018968">
    <property type="entry name" value="Phasin"/>
</dbReference>
<reference evidence="4 5" key="1">
    <citation type="submission" date="2019-09" db="EMBL/GenBank/DDBJ databases">
        <title>NBRP : Genome information of microbial organism related human and environment.</title>
        <authorList>
            <person name="Hattori M."/>
            <person name="Oshima K."/>
            <person name="Inaba H."/>
            <person name="Suda W."/>
            <person name="Sakamoto M."/>
            <person name="Iino T."/>
            <person name="Kitahara M."/>
            <person name="Oshida Y."/>
            <person name="Iida T."/>
            <person name="Kudo T."/>
            <person name="Itoh T."/>
            <person name="Ohkuma M."/>
        </authorList>
    </citation>
    <scope>NUCLEOTIDE SEQUENCE [LARGE SCALE GENOMIC DNA]</scope>
    <source>
        <strain evidence="2 4">Hi-2</strain>
        <strain evidence="3 5">Mie-1</strain>
    </source>
</reference>
<organism evidence="2 4">
    <name type="scientific">Iodidimonas gelatinilytica</name>
    <dbReference type="NCBI Taxonomy" id="1236966"/>
    <lineage>
        <taxon>Bacteria</taxon>
        <taxon>Pseudomonadati</taxon>
        <taxon>Pseudomonadota</taxon>
        <taxon>Alphaproteobacteria</taxon>
        <taxon>Iodidimonadales</taxon>
        <taxon>Iodidimonadaceae</taxon>
        <taxon>Iodidimonas</taxon>
    </lineage>
</organism>
<evidence type="ECO:0000313" key="5">
    <source>
        <dbReference type="Proteomes" id="UP000325187"/>
    </source>
</evidence>
<evidence type="ECO:0000313" key="3">
    <source>
        <dbReference type="EMBL" id="GER00498.1"/>
    </source>
</evidence>
<sequence length="138" mass="15088">MATTSKTDTVENGIAALFKTPNFDMSAVMDAQRKNVEAFIEANRVAFEGYKTVSEKNAALVRTMFEDASGVATDVLNGKTPEANAGKQAEFAQDVARKSLESFREVSELALNVNRDAFGVIQKRFTQSMDELKAVKAK</sequence>
<keyword evidence="5" id="KW-1185">Reference proteome</keyword>
<evidence type="ECO:0000259" key="1">
    <source>
        <dbReference type="Pfam" id="PF09361"/>
    </source>
</evidence>
<dbReference type="Proteomes" id="UP000322084">
    <property type="component" value="Unassembled WGS sequence"/>
</dbReference>
<dbReference type="Proteomes" id="UP000325187">
    <property type="component" value="Unassembled WGS sequence"/>
</dbReference>
<feature type="domain" description="Phasin" evidence="1">
    <location>
        <begin position="28"/>
        <end position="125"/>
    </location>
</feature>
<protein>
    <recommendedName>
        <fullName evidence="1">Phasin domain-containing protein</fullName>
    </recommendedName>
</protein>
<accession>A0A5A7MMT0</accession>
<dbReference type="RefSeq" id="WP_210431213.1">
    <property type="nucleotide sequence ID" value="NZ_BKCL01000001.1"/>
</dbReference>
<comment type="caution">
    <text evidence="2">The sequence shown here is derived from an EMBL/GenBank/DDBJ whole genome shotgun (WGS) entry which is preliminary data.</text>
</comment>
<proteinExistence type="predicted"/>
<dbReference type="NCBIfam" id="TIGR01841">
    <property type="entry name" value="phasin"/>
    <property type="match status" value="1"/>
</dbReference>